<evidence type="ECO:0000256" key="8">
    <source>
        <dbReference type="ARBA" id="ARBA00022833"/>
    </source>
</evidence>
<keyword evidence="10" id="KW-0482">Metalloprotease</keyword>
<keyword evidence="6" id="KW-0479">Metal-binding</keyword>
<evidence type="ECO:0000256" key="5">
    <source>
        <dbReference type="ARBA" id="ARBA00022692"/>
    </source>
</evidence>
<keyword evidence="11 12" id="KW-0472">Membrane</keyword>
<dbReference type="Pfam" id="PF01435">
    <property type="entry name" value="Peptidase_M48"/>
    <property type="match status" value="1"/>
</dbReference>
<evidence type="ECO:0000313" key="15">
    <source>
        <dbReference type="Proteomes" id="UP001216907"/>
    </source>
</evidence>
<dbReference type="EMBL" id="JARRAG010000002">
    <property type="protein sequence ID" value="MDG3005301.1"/>
    <property type="molecule type" value="Genomic_DNA"/>
</dbReference>
<feature type="transmembrane region" description="Helical" evidence="12">
    <location>
        <begin position="148"/>
        <end position="168"/>
    </location>
</feature>
<name>A0ABT6FCL8_9BACT</name>
<organism evidence="14 15">
    <name type="scientific">Paludisphaera mucosa</name>
    <dbReference type="NCBI Taxonomy" id="3030827"/>
    <lineage>
        <taxon>Bacteria</taxon>
        <taxon>Pseudomonadati</taxon>
        <taxon>Planctomycetota</taxon>
        <taxon>Planctomycetia</taxon>
        <taxon>Isosphaerales</taxon>
        <taxon>Isosphaeraceae</taxon>
        <taxon>Paludisphaera</taxon>
    </lineage>
</organism>
<accession>A0ABT6FCL8</accession>
<dbReference type="Gene3D" id="3.30.2010.10">
    <property type="entry name" value="Metalloproteases ('zincins'), catalytic domain"/>
    <property type="match status" value="1"/>
</dbReference>
<evidence type="ECO:0000256" key="11">
    <source>
        <dbReference type="ARBA" id="ARBA00023136"/>
    </source>
</evidence>
<evidence type="ECO:0000256" key="6">
    <source>
        <dbReference type="ARBA" id="ARBA00022723"/>
    </source>
</evidence>
<keyword evidence="3" id="KW-1003">Cell membrane</keyword>
<comment type="cofactor">
    <cofactor evidence="1">
        <name>Zn(2+)</name>
        <dbReference type="ChEBI" id="CHEBI:29105"/>
    </cofactor>
</comment>
<feature type="domain" description="Peptidase M48" evidence="13">
    <location>
        <begin position="261"/>
        <end position="443"/>
    </location>
</feature>
<keyword evidence="7" id="KW-0378">Hydrolase</keyword>
<dbReference type="CDD" id="cd07328">
    <property type="entry name" value="M48_Ste24p_like"/>
    <property type="match status" value="1"/>
</dbReference>
<dbReference type="InterPro" id="IPR001915">
    <property type="entry name" value="Peptidase_M48"/>
</dbReference>
<evidence type="ECO:0000256" key="7">
    <source>
        <dbReference type="ARBA" id="ARBA00022801"/>
    </source>
</evidence>
<reference evidence="14 15" key="1">
    <citation type="submission" date="2023-03" db="EMBL/GenBank/DDBJ databases">
        <title>Paludisphaera mucosa sp. nov. a novel planctomycete from northern fen.</title>
        <authorList>
            <person name="Ivanova A."/>
        </authorList>
    </citation>
    <scope>NUCLEOTIDE SEQUENCE [LARGE SCALE GENOMIC DNA]</scope>
    <source>
        <strain evidence="14 15">Pla2</strain>
    </source>
</reference>
<dbReference type="RefSeq" id="WP_277861646.1">
    <property type="nucleotide sequence ID" value="NZ_JARRAG010000002.1"/>
</dbReference>
<dbReference type="Proteomes" id="UP001216907">
    <property type="component" value="Unassembled WGS sequence"/>
</dbReference>
<keyword evidence="4" id="KW-0645">Protease</keyword>
<gene>
    <name evidence="14" type="ORF">PZE19_16040</name>
</gene>
<comment type="subcellular location">
    <subcellularLocation>
        <location evidence="2">Cell membrane</location>
        <topology evidence="2">Multi-pass membrane protein</topology>
    </subcellularLocation>
</comment>
<proteinExistence type="predicted"/>
<feature type="transmembrane region" description="Helical" evidence="12">
    <location>
        <begin position="12"/>
        <end position="36"/>
    </location>
</feature>
<evidence type="ECO:0000256" key="12">
    <source>
        <dbReference type="SAM" id="Phobius"/>
    </source>
</evidence>
<evidence type="ECO:0000256" key="1">
    <source>
        <dbReference type="ARBA" id="ARBA00001947"/>
    </source>
</evidence>
<evidence type="ECO:0000256" key="10">
    <source>
        <dbReference type="ARBA" id="ARBA00023049"/>
    </source>
</evidence>
<sequence>MNDARRDFTRMGFFKTYVLPGVSIFLIPVLTLLFFLHAQALCDGRARDAILANVATSNLSPARREQAVAFAVEHPYSELIQDERFAADVDSTTRFYFATFRWMIRLSALSIVAGVAMCAVAAIGLWLSRRSQRAQYLSLAAGWQVMRIYGALQAIAQGVMVLALSFWVTALWMNFYSVKLVGAAGLVAAAGTLAVVMAIFKKPRMDMHVEGKVLAPAGSPRLWEDLGAVCEKVGTAPPDNVIVGVDSNFFVTETPVHVDGSVCRGRTLYVSLALLKQMAGAEAEAVLAHEMAHFSGDDTLYSRKISPLLARYGLYLQSLSENPIALPVYFFMNGFRALFELSRGEQSRSREFRADRIAAEATSPRDLAAALLRISAYAEFRGEIQQDLFSRKEALEAADISARIERGFHEHAMAFAADPRLGDLEPAHPFDTHPPLAQRLEAVGVPIDSQDVPSLVASPGDGRWYDAIDAAEEIERGQWREFEERFRDVHEVTLAYRLLPETDEERAIVAASFPDVEIEGKKGSLSLACDSLHYSAWPGRIAFAEVLGFVFEGQSLLVSYTRGGRHVATIPTKTFGPRQAEAIQAVQAYYGRYLSAASHCEEKPDESQADTV</sequence>
<comment type="caution">
    <text evidence="14">The sequence shown here is derived from an EMBL/GenBank/DDBJ whole genome shotgun (WGS) entry which is preliminary data.</text>
</comment>
<feature type="transmembrane region" description="Helical" evidence="12">
    <location>
        <begin position="180"/>
        <end position="200"/>
    </location>
</feature>
<evidence type="ECO:0000259" key="13">
    <source>
        <dbReference type="Pfam" id="PF01435"/>
    </source>
</evidence>
<keyword evidence="9 12" id="KW-1133">Transmembrane helix</keyword>
<keyword evidence="15" id="KW-1185">Reference proteome</keyword>
<dbReference type="InterPro" id="IPR050083">
    <property type="entry name" value="HtpX_protease"/>
</dbReference>
<protein>
    <submittedName>
        <fullName evidence="14">M48 family metallopeptidase</fullName>
    </submittedName>
</protein>
<evidence type="ECO:0000256" key="3">
    <source>
        <dbReference type="ARBA" id="ARBA00022475"/>
    </source>
</evidence>
<keyword evidence="5 12" id="KW-0812">Transmembrane</keyword>
<dbReference type="PANTHER" id="PTHR43221">
    <property type="entry name" value="PROTEASE HTPX"/>
    <property type="match status" value="1"/>
</dbReference>
<feature type="transmembrane region" description="Helical" evidence="12">
    <location>
        <begin position="102"/>
        <end position="127"/>
    </location>
</feature>
<evidence type="ECO:0000256" key="9">
    <source>
        <dbReference type="ARBA" id="ARBA00022989"/>
    </source>
</evidence>
<keyword evidence="8" id="KW-0862">Zinc</keyword>
<evidence type="ECO:0000256" key="2">
    <source>
        <dbReference type="ARBA" id="ARBA00004651"/>
    </source>
</evidence>
<evidence type="ECO:0000313" key="14">
    <source>
        <dbReference type="EMBL" id="MDG3005301.1"/>
    </source>
</evidence>
<dbReference type="PANTHER" id="PTHR43221:SF1">
    <property type="entry name" value="PROTEASE HTPX"/>
    <property type="match status" value="1"/>
</dbReference>
<evidence type="ECO:0000256" key="4">
    <source>
        <dbReference type="ARBA" id="ARBA00022670"/>
    </source>
</evidence>